<dbReference type="RefSeq" id="WP_169683390.1">
    <property type="nucleotide sequence ID" value="NZ_JABBNU010000010.1"/>
</dbReference>
<dbReference type="PROSITE" id="PS50005">
    <property type="entry name" value="TPR"/>
    <property type="match status" value="1"/>
</dbReference>
<keyword evidence="1" id="KW-0677">Repeat</keyword>
<dbReference type="EMBL" id="JABBNU010000010">
    <property type="protein sequence ID" value="NMM49860.1"/>
    <property type="molecule type" value="Genomic_DNA"/>
</dbReference>
<evidence type="ECO:0000313" key="4">
    <source>
        <dbReference type="EMBL" id="NMM49860.1"/>
    </source>
</evidence>
<protein>
    <submittedName>
        <fullName evidence="4">Tetratricopeptide repeat protein</fullName>
    </submittedName>
</protein>
<sequence>MYFHKVILLSIFITNLFSFVKIYSQNICDEAEINFKNQHLEEALDCANKCLSEYPKNDEVRLLRAQIFEQMNLSDEALLDYAILNQRNTKNPFIFLKAGITAYNNRNIIMANDYFIKAKNITDTMNYNTDILFQLNEQGYVTTVKDQSYLPDAISYYGTLSYFLIGNHDLDTIRNFSQASAFKSASEIDLLVFGNSFSEHDMNQPIFSNIGNEIFGQRINDWLSRSIEANKTGLAMSLIKELSNRGFKMEMYSNELIYLLLTNNLPVPDSIFVDFNSLDNYEKVYNIALLKEKNGELQEAEQIYLSLIEIAPTKLNAIMGRGNIAFKQNRYSDAIEWYSLAISLDQHYDNAYFNRAMSYFSIDEFESGCQDLDYISNNGNKDVDELINKFCD</sequence>
<evidence type="ECO:0000313" key="5">
    <source>
        <dbReference type="Proteomes" id="UP000559010"/>
    </source>
</evidence>
<dbReference type="InterPro" id="IPR019734">
    <property type="entry name" value="TPR_rpt"/>
</dbReference>
<evidence type="ECO:0000256" key="2">
    <source>
        <dbReference type="ARBA" id="ARBA00022803"/>
    </source>
</evidence>
<name>A0A848J5R2_9BACT</name>
<comment type="caution">
    <text evidence="4">The sequence shown here is derived from an EMBL/GenBank/DDBJ whole genome shotgun (WGS) entry which is preliminary data.</text>
</comment>
<keyword evidence="2 3" id="KW-0802">TPR repeat</keyword>
<dbReference type="SUPFAM" id="SSF48452">
    <property type="entry name" value="TPR-like"/>
    <property type="match status" value="2"/>
</dbReference>
<proteinExistence type="predicted"/>
<keyword evidence="5" id="KW-1185">Reference proteome</keyword>
<evidence type="ECO:0000256" key="1">
    <source>
        <dbReference type="ARBA" id="ARBA00022737"/>
    </source>
</evidence>
<dbReference type="PANTHER" id="PTHR44858">
    <property type="entry name" value="TETRATRICOPEPTIDE REPEAT PROTEIN 6"/>
    <property type="match status" value="1"/>
</dbReference>
<dbReference type="Proteomes" id="UP000559010">
    <property type="component" value="Unassembled WGS sequence"/>
</dbReference>
<gene>
    <name evidence="4" type="ORF">HH304_15740</name>
</gene>
<organism evidence="4 5">
    <name type="scientific">Marinigracilibium pacificum</name>
    <dbReference type="NCBI Taxonomy" id="2729599"/>
    <lineage>
        <taxon>Bacteria</taxon>
        <taxon>Pseudomonadati</taxon>
        <taxon>Bacteroidota</taxon>
        <taxon>Cytophagia</taxon>
        <taxon>Cytophagales</taxon>
        <taxon>Flammeovirgaceae</taxon>
        <taxon>Marinigracilibium</taxon>
    </lineage>
</organism>
<evidence type="ECO:0000256" key="3">
    <source>
        <dbReference type="PROSITE-ProRule" id="PRU00339"/>
    </source>
</evidence>
<dbReference type="PANTHER" id="PTHR44858:SF1">
    <property type="entry name" value="UDP-N-ACETYLGLUCOSAMINE--PEPTIDE N-ACETYLGLUCOSAMINYLTRANSFERASE SPINDLY-RELATED"/>
    <property type="match status" value="1"/>
</dbReference>
<dbReference type="Pfam" id="PF13414">
    <property type="entry name" value="TPR_11"/>
    <property type="match status" value="1"/>
</dbReference>
<dbReference type="SMART" id="SM00028">
    <property type="entry name" value="TPR"/>
    <property type="match status" value="3"/>
</dbReference>
<dbReference type="Gene3D" id="1.25.40.10">
    <property type="entry name" value="Tetratricopeptide repeat domain"/>
    <property type="match status" value="2"/>
</dbReference>
<accession>A0A848J5R2</accession>
<dbReference type="Pfam" id="PF13181">
    <property type="entry name" value="TPR_8"/>
    <property type="match status" value="1"/>
</dbReference>
<dbReference type="AlphaFoldDB" id="A0A848J5R2"/>
<feature type="repeat" description="TPR" evidence="3">
    <location>
        <begin position="315"/>
        <end position="348"/>
    </location>
</feature>
<reference evidence="4 5" key="1">
    <citation type="submission" date="2020-04" db="EMBL/GenBank/DDBJ databases">
        <title>Flammeovirgaceae bacterium KN852 isolated from deep sea.</title>
        <authorList>
            <person name="Zhang D.-C."/>
        </authorList>
    </citation>
    <scope>NUCLEOTIDE SEQUENCE [LARGE SCALE GENOMIC DNA]</scope>
    <source>
        <strain evidence="4 5">KN852</strain>
    </source>
</reference>
<dbReference type="InterPro" id="IPR050498">
    <property type="entry name" value="Ycf3"/>
</dbReference>
<dbReference type="InterPro" id="IPR011990">
    <property type="entry name" value="TPR-like_helical_dom_sf"/>
</dbReference>